<feature type="domain" description="ABC transmembrane type-1" evidence="11">
    <location>
        <begin position="93"/>
        <end position="299"/>
    </location>
</feature>
<proteinExistence type="inferred from homology"/>
<feature type="compositionally biased region" description="Low complexity" evidence="10">
    <location>
        <begin position="14"/>
        <end position="25"/>
    </location>
</feature>
<feature type="transmembrane region" description="Helical" evidence="9">
    <location>
        <begin position="164"/>
        <end position="183"/>
    </location>
</feature>
<dbReference type="GO" id="GO:0005886">
    <property type="term" value="C:plasma membrane"/>
    <property type="evidence" value="ECO:0007669"/>
    <property type="project" value="UniProtKB-SubCell"/>
</dbReference>
<feature type="transmembrane region" description="Helical" evidence="9">
    <location>
        <begin position="40"/>
        <end position="65"/>
    </location>
</feature>
<accession>A0A017T9B6</accession>
<dbReference type="EMBL" id="ASRX01000024">
    <property type="protein sequence ID" value="EYF05410.1"/>
    <property type="molecule type" value="Genomic_DNA"/>
</dbReference>
<name>A0A017T9B6_9BACT</name>
<evidence type="ECO:0000313" key="12">
    <source>
        <dbReference type="EMBL" id="EYF05410.1"/>
    </source>
</evidence>
<protein>
    <recommendedName>
        <fullName evidence="3 9">Phosphate transport system permease protein PstA</fullName>
    </recommendedName>
</protein>
<dbReference type="eggNOG" id="COG0581">
    <property type="taxonomic scope" value="Bacteria"/>
</dbReference>
<dbReference type="SUPFAM" id="SSF161098">
    <property type="entry name" value="MetI-like"/>
    <property type="match status" value="1"/>
</dbReference>
<feature type="transmembrane region" description="Helical" evidence="9">
    <location>
        <begin position="245"/>
        <end position="270"/>
    </location>
</feature>
<keyword evidence="6 9" id="KW-0812">Transmembrane</keyword>
<dbReference type="PANTHER" id="PTHR43470">
    <property type="entry name" value="PHOSPHATE TRANSPORT SYSTEM PERMEASE PROTEIN PSTA-RELATED"/>
    <property type="match status" value="1"/>
</dbReference>
<gene>
    <name evidence="12" type="ORF">CAP_3327</name>
</gene>
<dbReference type="Proteomes" id="UP000019678">
    <property type="component" value="Unassembled WGS sequence"/>
</dbReference>
<dbReference type="InterPro" id="IPR000515">
    <property type="entry name" value="MetI-like"/>
</dbReference>
<feature type="transmembrane region" description="Helical" evidence="9">
    <location>
        <begin position="86"/>
        <end position="118"/>
    </location>
</feature>
<comment type="caution">
    <text evidence="12">The sequence shown here is derived from an EMBL/GenBank/DDBJ whole genome shotgun (WGS) entry which is preliminary data.</text>
</comment>
<keyword evidence="4" id="KW-0813">Transport</keyword>
<dbReference type="CDD" id="cd06261">
    <property type="entry name" value="TM_PBP2"/>
    <property type="match status" value="1"/>
</dbReference>
<keyword evidence="8 9" id="KW-0472">Membrane</keyword>
<dbReference type="Pfam" id="PF00528">
    <property type="entry name" value="BPD_transp_1"/>
    <property type="match status" value="1"/>
</dbReference>
<dbReference type="InterPro" id="IPR005672">
    <property type="entry name" value="Phosphate_PstA"/>
</dbReference>
<evidence type="ECO:0000256" key="5">
    <source>
        <dbReference type="ARBA" id="ARBA00022475"/>
    </source>
</evidence>
<evidence type="ECO:0000256" key="10">
    <source>
        <dbReference type="SAM" id="MobiDB-lite"/>
    </source>
</evidence>
<dbReference type="STRING" id="1192034.CAP_3327"/>
<keyword evidence="13" id="KW-1185">Reference proteome</keyword>
<dbReference type="NCBIfam" id="TIGR00974">
    <property type="entry name" value="3a0107s02c"/>
    <property type="match status" value="1"/>
</dbReference>
<keyword evidence="5 9" id="KW-1003">Cell membrane</keyword>
<comment type="subcellular location">
    <subcellularLocation>
        <location evidence="1 9">Cell membrane</location>
        <topology evidence="1 9">Multi-pass membrane protein</topology>
    </subcellularLocation>
</comment>
<organism evidence="12 13">
    <name type="scientific">Chondromyces apiculatus DSM 436</name>
    <dbReference type="NCBI Taxonomy" id="1192034"/>
    <lineage>
        <taxon>Bacteria</taxon>
        <taxon>Pseudomonadati</taxon>
        <taxon>Myxococcota</taxon>
        <taxon>Polyangia</taxon>
        <taxon>Polyangiales</taxon>
        <taxon>Polyangiaceae</taxon>
        <taxon>Chondromyces</taxon>
    </lineage>
</organism>
<evidence type="ECO:0000256" key="3">
    <source>
        <dbReference type="ARBA" id="ARBA00016864"/>
    </source>
</evidence>
<dbReference type="GO" id="GO:0035435">
    <property type="term" value="P:phosphate ion transmembrane transport"/>
    <property type="evidence" value="ECO:0007669"/>
    <property type="project" value="InterPro"/>
</dbReference>
<dbReference type="InterPro" id="IPR035906">
    <property type="entry name" value="MetI-like_sf"/>
</dbReference>
<evidence type="ECO:0000256" key="8">
    <source>
        <dbReference type="ARBA" id="ARBA00023136"/>
    </source>
</evidence>
<evidence type="ECO:0000256" key="9">
    <source>
        <dbReference type="RuleBase" id="RU363043"/>
    </source>
</evidence>
<feature type="transmembrane region" description="Helical" evidence="9">
    <location>
        <begin position="138"/>
        <end position="157"/>
    </location>
</feature>
<feature type="transmembrane region" description="Helical" evidence="9">
    <location>
        <begin position="282"/>
        <end position="302"/>
    </location>
</feature>
<dbReference type="GO" id="GO:0005315">
    <property type="term" value="F:phosphate transmembrane transporter activity"/>
    <property type="evidence" value="ECO:0007669"/>
    <property type="project" value="InterPro"/>
</dbReference>
<dbReference type="PROSITE" id="PS50928">
    <property type="entry name" value="ABC_TM1"/>
    <property type="match status" value="1"/>
</dbReference>
<evidence type="ECO:0000256" key="7">
    <source>
        <dbReference type="ARBA" id="ARBA00022989"/>
    </source>
</evidence>
<dbReference type="Gene3D" id="1.10.3720.10">
    <property type="entry name" value="MetI-like"/>
    <property type="match status" value="1"/>
</dbReference>
<comment type="similarity">
    <text evidence="2 9">Belongs to the binding-protein-dependent transport system permease family. CysTW subfamily.</text>
</comment>
<dbReference type="PANTHER" id="PTHR43470:SF5">
    <property type="entry name" value="PHOSPHATE TRANSPORT SYSTEM PERMEASE PROTEIN PSTA"/>
    <property type="match status" value="1"/>
</dbReference>
<evidence type="ECO:0000256" key="6">
    <source>
        <dbReference type="ARBA" id="ARBA00022692"/>
    </source>
</evidence>
<reference evidence="12 13" key="1">
    <citation type="submission" date="2013-05" db="EMBL/GenBank/DDBJ databases">
        <title>Genome assembly of Chondromyces apiculatus DSM 436.</title>
        <authorList>
            <person name="Sharma G."/>
            <person name="Khatri I."/>
            <person name="Kaur C."/>
            <person name="Mayilraj S."/>
            <person name="Subramanian S."/>
        </authorList>
    </citation>
    <scope>NUCLEOTIDE SEQUENCE [LARGE SCALE GENOMIC DNA]</scope>
    <source>
        <strain evidence="12 13">DSM 436</strain>
    </source>
</reference>
<sequence>MSAPVSGLPPDLPSAPASGRSSASSDDLRAPTAGAPVEQAFHAIGFLALLLPLLAFLVLFVSVLADAWPRLGWGFLSGIPSRKPQLAGILPALVGSASLMGLTALIAVPVGIGAAIYLEEYARRSRLTSLIELNISNLAGVPSIIYGLLGLEVFVRAMHLGRSLLAGALTLSLLLLPMVIMTSREALRSVPLSVREACHGLGADRFCMLRLVILPMCFPRMLTGIILALARAIGETAPLLTIGALTYVAFLPDSVHSAFSTLPLQIFAWISRPQTSFHENAAAGIVVLLAVMLLMNGFALWLRARLQRRLPG</sequence>
<evidence type="ECO:0000313" key="13">
    <source>
        <dbReference type="Proteomes" id="UP000019678"/>
    </source>
</evidence>
<feature type="region of interest" description="Disordered" evidence="10">
    <location>
        <begin position="1"/>
        <end position="31"/>
    </location>
</feature>
<dbReference type="AlphaFoldDB" id="A0A017T9B6"/>
<evidence type="ECO:0000259" key="11">
    <source>
        <dbReference type="PROSITE" id="PS50928"/>
    </source>
</evidence>
<dbReference type="RefSeq" id="WP_231511534.1">
    <property type="nucleotide sequence ID" value="NZ_ASRX01000024.1"/>
</dbReference>
<keyword evidence="7 9" id="KW-1133">Transmembrane helix</keyword>
<evidence type="ECO:0000256" key="1">
    <source>
        <dbReference type="ARBA" id="ARBA00004651"/>
    </source>
</evidence>
<evidence type="ECO:0000256" key="2">
    <source>
        <dbReference type="ARBA" id="ARBA00007069"/>
    </source>
</evidence>
<feature type="transmembrane region" description="Helical" evidence="9">
    <location>
        <begin position="211"/>
        <end position="233"/>
    </location>
</feature>
<evidence type="ECO:0000256" key="4">
    <source>
        <dbReference type="ARBA" id="ARBA00022448"/>
    </source>
</evidence>